<dbReference type="EMBL" id="UOEU01000310">
    <property type="protein sequence ID" value="VAW31998.1"/>
    <property type="molecule type" value="Genomic_DNA"/>
</dbReference>
<dbReference type="Pfam" id="PF01844">
    <property type="entry name" value="HNH"/>
    <property type="match status" value="1"/>
</dbReference>
<dbReference type="AlphaFoldDB" id="A0A3B0UMJ8"/>
<dbReference type="CDD" id="cd00085">
    <property type="entry name" value="HNHc"/>
    <property type="match status" value="1"/>
</dbReference>
<dbReference type="GO" id="GO:0003676">
    <property type="term" value="F:nucleic acid binding"/>
    <property type="evidence" value="ECO:0007669"/>
    <property type="project" value="InterPro"/>
</dbReference>
<accession>A0A3B0UMJ8</accession>
<feature type="domain" description="HNH" evidence="1">
    <location>
        <begin position="306"/>
        <end position="361"/>
    </location>
</feature>
<evidence type="ECO:0000259" key="1">
    <source>
        <dbReference type="Pfam" id="PF01844"/>
    </source>
</evidence>
<proteinExistence type="predicted"/>
<protein>
    <recommendedName>
        <fullName evidence="1">HNH domain-containing protein</fullName>
    </recommendedName>
</protein>
<evidence type="ECO:0000313" key="2">
    <source>
        <dbReference type="EMBL" id="VAW31998.1"/>
    </source>
</evidence>
<dbReference type="InterPro" id="IPR003615">
    <property type="entry name" value="HNH_nuc"/>
</dbReference>
<reference evidence="2" key="1">
    <citation type="submission" date="2018-06" db="EMBL/GenBank/DDBJ databases">
        <authorList>
            <person name="Zhirakovskaya E."/>
        </authorList>
    </citation>
    <scope>NUCLEOTIDE SEQUENCE</scope>
</reference>
<organism evidence="2">
    <name type="scientific">hydrothermal vent metagenome</name>
    <dbReference type="NCBI Taxonomy" id="652676"/>
    <lineage>
        <taxon>unclassified sequences</taxon>
        <taxon>metagenomes</taxon>
        <taxon>ecological metagenomes</taxon>
    </lineage>
</organism>
<dbReference type="GO" id="GO:0008270">
    <property type="term" value="F:zinc ion binding"/>
    <property type="evidence" value="ECO:0007669"/>
    <property type="project" value="InterPro"/>
</dbReference>
<name>A0A3B0UMJ8_9ZZZZ</name>
<sequence>MMRWRWDQGRLDYFNFDNLRMIAQVLVALNGVDIQTPRIDPLREALVTQTSLPFAPNSYTVWRNYARIFKWTMVAARIDHRLMVTDVCRKIAELGEEGWGVDEYLSFIIPRLYYPSPATQQYNVTENKVFPFCVILRFLLAQFKQRGDASITLDETFSYLVGNNLTGVEPIETFLTLQPTAQKGRGDEKRQVREMFIFLAQSSFLKWSNSTLILDVMSGDDETIERLEQIASPLILTQNLDSDAEIIRLGTVDNSVIQPFVSVAREKQDDLIFTEGRRIRVTHLRVERSPKLRRMFFASLSLPYLCDMCRESMNDRYPWTDNLLEVHHLLPLSSVIRLTRTGTSFDDLIPLCPNCHKAVHNYYRTWLRTERQRDFSTIIEAKSVYNEAKEQMG</sequence>
<gene>
    <name evidence="2" type="ORF">MNBD_CHLOROFLEXI01-2769</name>
</gene>
<dbReference type="GO" id="GO:0004519">
    <property type="term" value="F:endonuclease activity"/>
    <property type="evidence" value="ECO:0007669"/>
    <property type="project" value="InterPro"/>
</dbReference>
<dbReference type="InterPro" id="IPR002711">
    <property type="entry name" value="HNH"/>
</dbReference>